<organism evidence="2 3">
    <name type="scientific">Streptomyces hintoniae</name>
    <dbReference type="NCBI Taxonomy" id="3075521"/>
    <lineage>
        <taxon>Bacteria</taxon>
        <taxon>Bacillati</taxon>
        <taxon>Actinomycetota</taxon>
        <taxon>Actinomycetes</taxon>
        <taxon>Kitasatosporales</taxon>
        <taxon>Streptomycetaceae</taxon>
        <taxon>Streptomyces</taxon>
    </lineage>
</organism>
<comment type="caution">
    <text evidence="2">The sequence shown here is derived from an EMBL/GenBank/DDBJ whole genome shotgun (WGS) entry which is preliminary data.</text>
</comment>
<keyword evidence="3" id="KW-1185">Reference proteome</keyword>
<dbReference type="EMBL" id="JAVRFF010000011">
    <property type="protein sequence ID" value="MDT0472812.1"/>
    <property type="molecule type" value="Genomic_DNA"/>
</dbReference>
<feature type="region of interest" description="Disordered" evidence="1">
    <location>
        <begin position="122"/>
        <end position="150"/>
    </location>
</feature>
<evidence type="ECO:0000256" key="1">
    <source>
        <dbReference type="SAM" id="MobiDB-lite"/>
    </source>
</evidence>
<dbReference type="Proteomes" id="UP001180489">
    <property type="component" value="Unassembled WGS sequence"/>
</dbReference>
<evidence type="ECO:0000313" key="2">
    <source>
        <dbReference type="EMBL" id="MDT0472812.1"/>
    </source>
</evidence>
<proteinExistence type="predicted"/>
<sequence>MPYAQIGERYDVTEGAVYWKLRDAKAVKPRPDHSKYLPWKVKTEHAHARPAVLLRYLSRREHAEAGLSDPLPEAKDRMVTKWLAEVEAAGVVVCYDRDAPPNPASPKTGGFYYSHRTEADGDNVIRCAPEDRDDTSKVKKSPESRESRSV</sequence>
<accession>A0ABU2UIW9</accession>
<evidence type="ECO:0000313" key="3">
    <source>
        <dbReference type="Proteomes" id="UP001180489"/>
    </source>
</evidence>
<name>A0ABU2UIW9_9ACTN</name>
<reference evidence="2" key="1">
    <citation type="submission" date="2024-05" db="EMBL/GenBank/DDBJ databases">
        <title>30 novel species of actinomycetes from the DSMZ collection.</title>
        <authorList>
            <person name="Nouioui I."/>
        </authorList>
    </citation>
    <scope>NUCLEOTIDE SEQUENCE</scope>
    <source>
        <strain evidence="2">DSM 41014</strain>
    </source>
</reference>
<feature type="compositionally biased region" description="Basic and acidic residues" evidence="1">
    <location>
        <begin position="128"/>
        <end position="150"/>
    </location>
</feature>
<protein>
    <submittedName>
        <fullName evidence="2">Uncharacterized protein</fullName>
    </submittedName>
</protein>
<gene>
    <name evidence="2" type="ORF">RM863_11820</name>
</gene>